<feature type="transmembrane region" description="Helical" evidence="5">
    <location>
        <begin position="6"/>
        <end position="25"/>
    </location>
</feature>
<reference evidence="6 7" key="1">
    <citation type="submission" date="2016-02" db="EMBL/GenBank/DDBJ databases">
        <title>Draft genome sequence of Thermodesulfatator sp. S606.</title>
        <authorList>
            <person name="Lai Q."/>
            <person name="Cao J."/>
            <person name="Dupont S."/>
            <person name="Shao Z."/>
            <person name="Jebbar M."/>
            <person name="Alain K."/>
        </authorList>
    </citation>
    <scope>NUCLEOTIDE SEQUENCE [LARGE SCALE GENOMIC DNA]</scope>
    <source>
        <strain evidence="6 7">S606</strain>
    </source>
</reference>
<dbReference type="Pfam" id="PF02674">
    <property type="entry name" value="Colicin_V"/>
    <property type="match status" value="1"/>
</dbReference>
<dbReference type="GO" id="GO:0016020">
    <property type="term" value="C:membrane"/>
    <property type="evidence" value="ECO:0007669"/>
    <property type="project" value="UniProtKB-SubCell"/>
</dbReference>
<sequence length="176" mass="20115">MNLQVNWVDIAVLVIMGVLILRNAWTGFFRGLSSFAGIIAGYIIALKYYGLIEGIIRPWLASQWVKTLSYVIAFLIGFLAVFILAELLTYFFKKTRLSWVDRSLGALLGAVKGFLLLAAIFILVTTFVPQGHKFFSNSYTYPYIMKGARFIVDLLPSELKARFNYNLRRILTDERR</sequence>
<gene>
    <name evidence="6" type="ORF">TH606_10990</name>
</gene>
<dbReference type="OrthoDB" id="5419037at2"/>
<organism evidence="6 7">
    <name type="scientific">Thermodesulfatator autotrophicus</name>
    <dbReference type="NCBI Taxonomy" id="1795632"/>
    <lineage>
        <taxon>Bacteria</taxon>
        <taxon>Pseudomonadati</taxon>
        <taxon>Thermodesulfobacteriota</taxon>
        <taxon>Thermodesulfobacteria</taxon>
        <taxon>Thermodesulfobacteriales</taxon>
        <taxon>Thermodesulfatatoraceae</taxon>
        <taxon>Thermodesulfatator</taxon>
    </lineage>
</organism>
<dbReference type="STRING" id="1795632.TH606_10990"/>
<evidence type="ECO:0000256" key="4">
    <source>
        <dbReference type="ARBA" id="ARBA00023136"/>
    </source>
</evidence>
<feature type="transmembrane region" description="Helical" evidence="5">
    <location>
        <begin position="104"/>
        <end position="128"/>
    </location>
</feature>
<dbReference type="InterPro" id="IPR003825">
    <property type="entry name" value="Colicin-V_CvpA"/>
</dbReference>
<feature type="transmembrane region" description="Helical" evidence="5">
    <location>
        <begin position="32"/>
        <end position="50"/>
    </location>
</feature>
<comment type="subcellular location">
    <subcellularLocation>
        <location evidence="1">Membrane</location>
        <topology evidence="1">Multi-pass membrane protein</topology>
    </subcellularLocation>
</comment>
<evidence type="ECO:0000313" key="7">
    <source>
        <dbReference type="Proteomes" id="UP000076964"/>
    </source>
</evidence>
<evidence type="ECO:0008006" key="8">
    <source>
        <dbReference type="Google" id="ProtNLM"/>
    </source>
</evidence>
<evidence type="ECO:0000256" key="2">
    <source>
        <dbReference type="ARBA" id="ARBA00022692"/>
    </source>
</evidence>
<accession>A0A177E5B3</accession>
<keyword evidence="4 5" id="KW-0472">Membrane</keyword>
<evidence type="ECO:0000256" key="3">
    <source>
        <dbReference type="ARBA" id="ARBA00022989"/>
    </source>
</evidence>
<name>A0A177E5B3_9BACT</name>
<proteinExistence type="predicted"/>
<comment type="caution">
    <text evidence="6">The sequence shown here is derived from an EMBL/GenBank/DDBJ whole genome shotgun (WGS) entry which is preliminary data.</text>
</comment>
<evidence type="ECO:0000313" key="6">
    <source>
        <dbReference type="EMBL" id="OAG26691.1"/>
    </source>
</evidence>
<evidence type="ECO:0000256" key="5">
    <source>
        <dbReference type="SAM" id="Phobius"/>
    </source>
</evidence>
<dbReference type="InterPro" id="IPR052719">
    <property type="entry name" value="CvpA-like"/>
</dbReference>
<dbReference type="GO" id="GO:0009403">
    <property type="term" value="P:toxin biosynthetic process"/>
    <property type="evidence" value="ECO:0007669"/>
    <property type="project" value="InterPro"/>
</dbReference>
<feature type="transmembrane region" description="Helical" evidence="5">
    <location>
        <begin position="70"/>
        <end position="92"/>
    </location>
</feature>
<evidence type="ECO:0000256" key="1">
    <source>
        <dbReference type="ARBA" id="ARBA00004141"/>
    </source>
</evidence>
<dbReference type="RefSeq" id="WP_068544018.1">
    <property type="nucleotide sequence ID" value="NZ_LSFI01000091.1"/>
</dbReference>
<dbReference type="AlphaFoldDB" id="A0A177E5B3"/>
<dbReference type="PANTHER" id="PTHR36926:SF1">
    <property type="entry name" value="COLICIN V PRODUCTION PROTEIN"/>
    <property type="match status" value="1"/>
</dbReference>
<dbReference type="EMBL" id="LSFI01000091">
    <property type="protein sequence ID" value="OAG26691.1"/>
    <property type="molecule type" value="Genomic_DNA"/>
</dbReference>
<protein>
    <recommendedName>
        <fullName evidence="8">Colicin V production protein</fullName>
    </recommendedName>
</protein>
<keyword evidence="2 5" id="KW-0812">Transmembrane</keyword>
<keyword evidence="3 5" id="KW-1133">Transmembrane helix</keyword>
<dbReference type="Proteomes" id="UP000076964">
    <property type="component" value="Unassembled WGS sequence"/>
</dbReference>
<keyword evidence="7" id="KW-1185">Reference proteome</keyword>
<dbReference type="PANTHER" id="PTHR36926">
    <property type="entry name" value="COLICIN V PRODUCTION PROTEIN"/>
    <property type="match status" value="1"/>
</dbReference>